<accession>A0A6U4N4S6</accession>
<keyword evidence="1" id="KW-1133">Transmembrane helix</keyword>
<dbReference type="Gene3D" id="3.90.79.10">
    <property type="entry name" value="Nucleoside Triphosphate Pyrophosphohydrolase"/>
    <property type="match status" value="1"/>
</dbReference>
<sequence>MRGTSIKGFVRGLGGLAGVARGEIVATPAMRPHVRRSFSSGANTAQRVAFMPVLRQEAGKEPFVLVLSKKPEDTFKGFITIEPFSGEVRKGESLFNASQRILLDGTGLTAGKSLDASTQDINKSNFQQSQGGDLFVAVEVDMRDPKNEGVHPGDKYAMQGDEVVVIRSPISELGQALNQLSSNGRVIDQRLHTFAVGAEIAAQALPSKGFAPASLESLGAVLGTVWMVGSIIVGGLFFSSNAGYTISLPGIIPVRGKHPEPQ</sequence>
<organism evidence="2">
    <name type="scientific">Hemiselmis andersenii</name>
    <name type="common">Cryptophyte alga</name>
    <dbReference type="NCBI Taxonomy" id="464988"/>
    <lineage>
        <taxon>Eukaryota</taxon>
        <taxon>Cryptophyceae</taxon>
        <taxon>Cryptomonadales</taxon>
        <taxon>Hemiselmidaceae</taxon>
        <taxon>Hemiselmis</taxon>
    </lineage>
</organism>
<proteinExistence type="predicted"/>
<keyword evidence="1" id="KW-0472">Membrane</keyword>
<evidence type="ECO:0000313" key="2">
    <source>
        <dbReference type="EMBL" id="CAD8734810.1"/>
    </source>
</evidence>
<feature type="transmembrane region" description="Helical" evidence="1">
    <location>
        <begin position="218"/>
        <end position="238"/>
    </location>
</feature>
<evidence type="ECO:0000256" key="1">
    <source>
        <dbReference type="SAM" id="Phobius"/>
    </source>
</evidence>
<name>A0A6U4N4S6_HEMAN</name>
<dbReference type="AlphaFoldDB" id="A0A6U4N4S6"/>
<gene>
    <name evidence="2" type="ORF">HAND1043_LOCUS1301</name>
</gene>
<protein>
    <submittedName>
        <fullName evidence="2">Uncharacterized protein</fullName>
    </submittedName>
</protein>
<dbReference type="EMBL" id="HBFK01002167">
    <property type="protein sequence ID" value="CAD8734810.1"/>
    <property type="molecule type" value="Transcribed_RNA"/>
</dbReference>
<reference evidence="2" key="1">
    <citation type="submission" date="2021-01" db="EMBL/GenBank/DDBJ databases">
        <authorList>
            <person name="Corre E."/>
            <person name="Pelletier E."/>
            <person name="Niang G."/>
            <person name="Scheremetjew M."/>
            <person name="Finn R."/>
            <person name="Kale V."/>
            <person name="Holt S."/>
            <person name="Cochrane G."/>
            <person name="Meng A."/>
            <person name="Brown T."/>
            <person name="Cohen L."/>
        </authorList>
    </citation>
    <scope>NUCLEOTIDE SEQUENCE</scope>
    <source>
        <strain evidence="2">CCMP441</strain>
    </source>
</reference>
<keyword evidence="1" id="KW-0812">Transmembrane</keyword>